<accession>V6LTY3</accession>
<proteinExistence type="predicted"/>
<dbReference type="GO" id="GO:0003676">
    <property type="term" value="F:nucleic acid binding"/>
    <property type="evidence" value="ECO:0007669"/>
    <property type="project" value="InterPro"/>
</dbReference>
<dbReference type="EMBL" id="AUWU02000006">
    <property type="protein sequence ID" value="KAH0571903.1"/>
    <property type="molecule type" value="Genomic_DNA"/>
</dbReference>
<protein>
    <submittedName>
        <fullName evidence="1">Uncharacterized protein</fullName>
    </submittedName>
</protein>
<name>V6LTY3_9EUKA</name>
<reference evidence="1 2" key="1">
    <citation type="journal article" date="2014" name="PLoS Genet.">
        <title>The Genome of Spironucleus salmonicida Highlights a Fish Pathogen Adapted to Fluctuating Environments.</title>
        <authorList>
            <person name="Xu F."/>
            <person name="Jerlstrom-Hultqvist J."/>
            <person name="Einarsson E."/>
            <person name="Astvaldsson A."/>
            <person name="Svard S.G."/>
            <person name="Andersson J.O."/>
        </authorList>
    </citation>
    <scope>NUCLEOTIDE SEQUENCE</scope>
    <source>
        <strain evidence="2">ATCC 50377</strain>
    </source>
</reference>
<dbReference type="Gene3D" id="3.30.420.10">
    <property type="entry name" value="Ribonuclease H-like superfamily/Ribonuclease H"/>
    <property type="match status" value="1"/>
</dbReference>
<dbReference type="AlphaFoldDB" id="V6LTY3"/>
<evidence type="ECO:0000313" key="3">
    <source>
        <dbReference type="Proteomes" id="UP000018208"/>
    </source>
</evidence>
<dbReference type="InterPro" id="IPR012337">
    <property type="entry name" value="RNaseH-like_sf"/>
</dbReference>
<dbReference type="Proteomes" id="UP000018208">
    <property type="component" value="Unassembled WGS sequence"/>
</dbReference>
<dbReference type="VEuPathDB" id="GiardiaDB:SS50377_26102"/>
<gene>
    <name evidence="1" type="ORF">SS50377_11727</name>
    <name evidence="2" type="ORF">SS50377_26102</name>
</gene>
<evidence type="ECO:0000313" key="2">
    <source>
        <dbReference type="EMBL" id="KAH0571903.1"/>
    </source>
</evidence>
<dbReference type="SUPFAM" id="SSF53098">
    <property type="entry name" value="Ribonuclease H-like"/>
    <property type="match status" value="1"/>
</dbReference>
<evidence type="ECO:0000313" key="1">
    <source>
        <dbReference type="EMBL" id="EST48127.1"/>
    </source>
</evidence>
<keyword evidence="3" id="KW-1185">Reference proteome</keyword>
<dbReference type="InterPro" id="IPR036397">
    <property type="entry name" value="RNaseH_sf"/>
</dbReference>
<dbReference type="EMBL" id="KI546002">
    <property type="protein sequence ID" value="EST48127.1"/>
    <property type="molecule type" value="Genomic_DNA"/>
</dbReference>
<reference evidence="2" key="2">
    <citation type="submission" date="2020-12" db="EMBL/GenBank/DDBJ databases">
        <title>New Spironucleus salmonicida genome in near-complete chromosomes.</title>
        <authorList>
            <person name="Xu F."/>
            <person name="Kurt Z."/>
            <person name="Jimenez-Gonzalez A."/>
            <person name="Astvaldsson A."/>
            <person name="Andersson J.O."/>
            <person name="Svard S.G."/>
        </authorList>
    </citation>
    <scope>NUCLEOTIDE SEQUENCE</scope>
    <source>
        <strain evidence="2">ATCC 50377</strain>
    </source>
</reference>
<organism evidence="1">
    <name type="scientific">Spironucleus salmonicida</name>
    <dbReference type="NCBI Taxonomy" id="348837"/>
    <lineage>
        <taxon>Eukaryota</taxon>
        <taxon>Metamonada</taxon>
        <taxon>Diplomonadida</taxon>
        <taxon>Hexamitidae</taxon>
        <taxon>Hexamitinae</taxon>
        <taxon>Spironucleus</taxon>
    </lineage>
</organism>
<sequence length="253" mass="29439">MQDNCVESHTGQKIQVKDQAQTLQQQKQNKRIRPKKYKQQQKTNINILNLNNLTIVDLECFQNLQVSEVGAVRIYKGQIVAQLHSLVKQEPKIPDNSFYGSLMTKIQYSHVTNGMQQSDIKQLLQEFSTLSSDELKSYNTVKLFSKFQQEKATYMAKGPGLERQITKFAFQDSDIFIKQDRAFYHGTERSDIDWCDFHKTVEHKTYFRKKNSPQPELMHCALDDCYVVAKAIVKLSSETSLQDMQQIENNFQK</sequence>